<dbReference type="AlphaFoldDB" id="A0A6D2JQ68"/>
<feature type="region of interest" description="Disordered" evidence="1">
    <location>
        <begin position="288"/>
        <end position="310"/>
    </location>
</feature>
<dbReference type="PANTHER" id="PTHR34659:SF1">
    <property type="entry name" value="PROTEIN EGT2"/>
    <property type="match status" value="1"/>
</dbReference>
<reference evidence="2" key="1">
    <citation type="submission" date="2020-01" db="EMBL/GenBank/DDBJ databases">
        <authorList>
            <person name="Mishra B."/>
        </authorList>
    </citation>
    <scope>NUCLEOTIDE SEQUENCE [LARGE SCALE GENOMIC DNA]</scope>
</reference>
<feature type="region of interest" description="Disordered" evidence="1">
    <location>
        <begin position="34"/>
        <end position="98"/>
    </location>
</feature>
<dbReference type="GO" id="GO:0005776">
    <property type="term" value="C:autophagosome"/>
    <property type="evidence" value="ECO:0007669"/>
    <property type="project" value="TreeGrafter"/>
</dbReference>
<dbReference type="GO" id="GO:0006950">
    <property type="term" value="P:response to stress"/>
    <property type="evidence" value="ECO:0007669"/>
    <property type="project" value="TreeGrafter"/>
</dbReference>
<comment type="caution">
    <text evidence="2">The sequence shown here is derived from an EMBL/GenBank/DDBJ whole genome shotgun (WGS) entry which is preliminary data.</text>
</comment>
<dbReference type="PANTHER" id="PTHR34659">
    <property type="entry name" value="BNAA05G11610D PROTEIN"/>
    <property type="match status" value="1"/>
</dbReference>
<dbReference type="EMBL" id="CACVBM020001274">
    <property type="protein sequence ID" value="CAA7043098.1"/>
    <property type="molecule type" value="Genomic_DNA"/>
</dbReference>
<dbReference type="GO" id="GO:0061908">
    <property type="term" value="C:phagophore"/>
    <property type="evidence" value="ECO:0007669"/>
    <property type="project" value="TreeGrafter"/>
</dbReference>
<evidence type="ECO:0000256" key="1">
    <source>
        <dbReference type="SAM" id="MobiDB-lite"/>
    </source>
</evidence>
<name>A0A6D2JQ68_9BRAS</name>
<proteinExistence type="predicted"/>
<dbReference type="Proteomes" id="UP000467841">
    <property type="component" value="Unassembled WGS sequence"/>
</dbReference>
<keyword evidence="3" id="KW-1185">Reference proteome</keyword>
<dbReference type="OrthoDB" id="1644512at2759"/>
<evidence type="ECO:0000313" key="3">
    <source>
        <dbReference type="Proteomes" id="UP000467841"/>
    </source>
</evidence>
<dbReference type="InterPro" id="IPR053273">
    <property type="entry name" value="CST_Regulator"/>
</dbReference>
<protein>
    <submittedName>
        <fullName evidence="2">Uncharacterized protein</fullName>
    </submittedName>
</protein>
<organism evidence="2 3">
    <name type="scientific">Microthlaspi erraticum</name>
    <dbReference type="NCBI Taxonomy" id="1685480"/>
    <lineage>
        <taxon>Eukaryota</taxon>
        <taxon>Viridiplantae</taxon>
        <taxon>Streptophyta</taxon>
        <taxon>Embryophyta</taxon>
        <taxon>Tracheophyta</taxon>
        <taxon>Spermatophyta</taxon>
        <taxon>Magnoliopsida</taxon>
        <taxon>eudicotyledons</taxon>
        <taxon>Gunneridae</taxon>
        <taxon>Pentapetalae</taxon>
        <taxon>rosids</taxon>
        <taxon>malvids</taxon>
        <taxon>Brassicales</taxon>
        <taxon>Brassicaceae</taxon>
        <taxon>Coluteocarpeae</taxon>
        <taxon>Microthlaspi</taxon>
    </lineage>
</organism>
<feature type="compositionally biased region" description="Basic and acidic residues" evidence="1">
    <location>
        <begin position="50"/>
        <end position="83"/>
    </location>
</feature>
<gene>
    <name evidence="2" type="ORF">MERR_LOCUS30333</name>
</gene>
<sequence>MGTDQSSKGKAWFGKIYNKLEKILVEVDTFTSQSTLCLNSDDDPSGWESVRSEPEESAEDRSCEQHDGGKSPDDPPSHQKFEEQFEQEDNLSADRDDWGSNLSSVTTLGVDEEPILTDAESQFIKTLISRISSSGDPSVIPQTSVDVLGIEEEECNDDDLLEIPTDASNLNPIATKIPEMPLQDSVANMISFNEVNLDDMCNDKAEDAPLATNALYGMEFQEDPSHVDDNALYAVRVRTKKLRSVKRKILDALTSKRRREKEYEHLPIWFGDADMGSDLVVTGGDSKQVEAMDSKSSQVQESEDSQWELL</sequence>
<accession>A0A6D2JQ68</accession>
<evidence type="ECO:0000313" key="2">
    <source>
        <dbReference type="EMBL" id="CAA7043098.1"/>
    </source>
</evidence>
<feature type="compositionally biased region" description="Acidic residues" evidence="1">
    <location>
        <begin position="301"/>
        <end position="310"/>
    </location>
</feature>